<protein>
    <submittedName>
        <fullName evidence="2">Uncharacterized protein</fullName>
    </submittedName>
</protein>
<accession>A0A1X7RZQ0</accession>
<feature type="region of interest" description="Disordered" evidence="1">
    <location>
        <begin position="274"/>
        <end position="334"/>
    </location>
</feature>
<gene>
    <name evidence="2" type="ORF">ZT3D7_G8077</name>
</gene>
<sequence length="334" mass="37006">MPGIMASIMNLPPVVSRRISFFIIPDAHIKVQRKKRVDNLNDVYHVALLNGPAWADFHSLKRTSKAVQAFYNHEYDALISGNSLRIVMDMFVHAVDPTRRVPTSLLGPVAPLPFLQAFTRLQVNTTYAIEEKIRPGSSIESDIAVENVTATYCLHSPGSPAAPLPGQADDLLAITFENLHTKAKPDSDMAFAIAAIDGLEWAIRHQLVAQGHVPTPYLPAVNARGLYHLGLLFTDRAILCAEAMEAVTQAQPRFVIGDHACGVEWQRWVEEIEESDLDDDTNEEDGAGGEDVDDSHEEKDLKGHSRSKLSENIYNEHDLSTEYDADDEKGFGRL</sequence>
<evidence type="ECO:0000313" key="3">
    <source>
        <dbReference type="Proteomes" id="UP000215127"/>
    </source>
</evidence>
<organism evidence="2 3">
    <name type="scientific">Zymoseptoria tritici (strain ST99CH_3D7)</name>
    <dbReference type="NCBI Taxonomy" id="1276538"/>
    <lineage>
        <taxon>Eukaryota</taxon>
        <taxon>Fungi</taxon>
        <taxon>Dikarya</taxon>
        <taxon>Ascomycota</taxon>
        <taxon>Pezizomycotina</taxon>
        <taxon>Dothideomycetes</taxon>
        <taxon>Dothideomycetidae</taxon>
        <taxon>Mycosphaerellales</taxon>
        <taxon>Mycosphaerellaceae</taxon>
        <taxon>Zymoseptoria</taxon>
    </lineage>
</organism>
<proteinExistence type="predicted"/>
<name>A0A1X7RZQ0_ZYMT9</name>
<dbReference type="EMBL" id="LT853698">
    <property type="protein sequence ID" value="SMQ52924.1"/>
    <property type="molecule type" value="Genomic_DNA"/>
</dbReference>
<dbReference type="Proteomes" id="UP000215127">
    <property type="component" value="Chromosome 7"/>
</dbReference>
<dbReference type="AlphaFoldDB" id="A0A1X7RZQ0"/>
<reference evidence="2 3" key="1">
    <citation type="submission" date="2016-06" db="EMBL/GenBank/DDBJ databases">
        <authorList>
            <person name="Kjaerup R.B."/>
            <person name="Dalgaard T.S."/>
            <person name="Juul-Madsen H.R."/>
        </authorList>
    </citation>
    <scope>NUCLEOTIDE SEQUENCE [LARGE SCALE GENOMIC DNA]</scope>
</reference>
<feature type="compositionally biased region" description="Acidic residues" evidence="1">
    <location>
        <begin position="274"/>
        <end position="295"/>
    </location>
</feature>
<evidence type="ECO:0000313" key="2">
    <source>
        <dbReference type="EMBL" id="SMQ52924.1"/>
    </source>
</evidence>
<keyword evidence="3" id="KW-1185">Reference proteome</keyword>
<evidence type="ECO:0000256" key="1">
    <source>
        <dbReference type="SAM" id="MobiDB-lite"/>
    </source>
</evidence>